<dbReference type="FunFam" id="1.20.120.1780:FF:000001">
    <property type="entry name" value="4-hydroxybenzoate octaprenyltransferase"/>
    <property type="match status" value="1"/>
</dbReference>
<dbReference type="InterPro" id="IPR039653">
    <property type="entry name" value="Prenyltransferase"/>
</dbReference>
<accession>A0A451DJ90</accession>
<keyword evidence="10 12" id="KW-1133">Transmembrane helix</keyword>
<proteinExistence type="inferred from homology"/>
<keyword evidence="9 12" id="KW-0460">Magnesium</keyword>
<dbReference type="GO" id="GO:0008412">
    <property type="term" value="F:4-hydroxybenzoate polyprenyltransferase activity"/>
    <property type="evidence" value="ECO:0007669"/>
    <property type="project" value="UniProtKB-UniRule"/>
</dbReference>
<keyword evidence="15" id="KW-1185">Reference proteome</keyword>
<dbReference type="AlphaFoldDB" id="A0A451DJ90"/>
<keyword evidence="11 12" id="KW-0472">Membrane</keyword>
<dbReference type="InterPro" id="IPR006370">
    <property type="entry name" value="HB_polyprenyltransferase-like"/>
</dbReference>
<comment type="similarity">
    <text evidence="3 12">Belongs to the UbiA prenyltransferase family.</text>
</comment>
<feature type="transmembrane region" description="Helical" evidence="12">
    <location>
        <begin position="25"/>
        <end position="43"/>
    </location>
</feature>
<comment type="cofactor">
    <cofactor evidence="1 12">
        <name>Mg(2+)</name>
        <dbReference type="ChEBI" id="CHEBI:18420"/>
    </cofactor>
</comment>
<evidence type="ECO:0000256" key="10">
    <source>
        <dbReference type="ARBA" id="ARBA00022989"/>
    </source>
</evidence>
<comment type="subcellular location">
    <subcellularLocation>
        <location evidence="12">Cell inner membrane</location>
        <topology evidence="12">Multi-pass membrane protein</topology>
    </subcellularLocation>
    <subcellularLocation>
        <location evidence="2">Membrane</location>
        <topology evidence="2">Multi-pass membrane protein</topology>
    </subcellularLocation>
</comment>
<feature type="transmembrane region" description="Helical" evidence="12">
    <location>
        <begin position="165"/>
        <end position="183"/>
    </location>
</feature>
<dbReference type="EMBL" id="LR217725">
    <property type="protein sequence ID" value="VFP86735.1"/>
    <property type="molecule type" value="Genomic_DNA"/>
</dbReference>
<dbReference type="CDD" id="cd13959">
    <property type="entry name" value="PT_UbiA_COQ2"/>
    <property type="match status" value="1"/>
</dbReference>
<dbReference type="RefSeq" id="WP_072666080.1">
    <property type="nucleotide sequence ID" value="NZ_LR217725.1"/>
</dbReference>
<dbReference type="Gene3D" id="1.10.357.140">
    <property type="entry name" value="UbiA prenyltransferase"/>
    <property type="match status" value="1"/>
</dbReference>
<dbReference type="UniPathway" id="UPA00232"/>
<name>A0A451DJ90_9GAMM</name>
<dbReference type="Pfam" id="PF01040">
    <property type="entry name" value="UbiA"/>
    <property type="match status" value="1"/>
</dbReference>
<dbReference type="HAMAP" id="MF_01635">
    <property type="entry name" value="UbiA"/>
    <property type="match status" value="1"/>
</dbReference>
<evidence type="ECO:0000256" key="11">
    <source>
        <dbReference type="ARBA" id="ARBA00023136"/>
    </source>
</evidence>
<evidence type="ECO:0000256" key="13">
    <source>
        <dbReference type="NCBIfam" id="TIGR01474"/>
    </source>
</evidence>
<dbReference type="InterPro" id="IPR044878">
    <property type="entry name" value="UbiA_sf"/>
</dbReference>
<evidence type="ECO:0000256" key="7">
    <source>
        <dbReference type="ARBA" id="ARBA00022688"/>
    </source>
</evidence>
<feature type="transmembrane region" description="Helical" evidence="12">
    <location>
        <begin position="99"/>
        <end position="132"/>
    </location>
</feature>
<keyword evidence="4 12" id="KW-1003">Cell membrane</keyword>
<sequence length="291" mass="33385">MGDIFKIRNLAIYCQLMRINQPGGLFLLLWPTLWSLWLSGMSAPPLKVLFVFMLGVFVMRSAGCVINDIIDRNIDGYIRRTQNRPLSIRKISVKKAKLLHISLLVIACSLVLTMNIITILFSTVGLALTWIYPFMKRYTYWPQVFLGVAFSLSIPMAWSAISDRIPIACWLLFFGNFFWVLSYDTQYAMVDRLDDLKIGVKSTAILFHRYDKLVIALLQLLSLTFLTLVGWELALHPIFYVAILGVFMLFTYQQLLIASRQEERCFKAFLQNNWVGLIIFTGIVLSTSSVL</sequence>
<feature type="transmembrane region" description="Helical" evidence="12">
    <location>
        <begin position="269"/>
        <end position="290"/>
    </location>
</feature>
<keyword evidence="7 12" id="KW-0831">Ubiquinone biosynthesis</keyword>
<evidence type="ECO:0000313" key="14">
    <source>
        <dbReference type="EMBL" id="VFP86735.1"/>
    </source>
</evidence>
<dbReference type="Proteomes" id="UP000294462">
    <property type="component" value="Chromosome"/>
</dbReference>
<dbReference type="NCBIfam" id="TIGR01474">
    <property type="entry name" value="ubiA_proteo"/>
    <property type="match status" value="1"/>
</dbReference>
<dbReference type="PANTHER" id="PTHR11048">
    <property type="entry name" value="PRENYLTRANSFERASES"/>
    <property type="match status" value="1"/>
</dbReference>
<feature type="transmembrane region" description="Helical" evidence="12">
    <location>
        <begin position="238"/>
        <end position="257"/>
    </location>
</feature>
<dbReference type="GO" id="GO:0005886">
    <property type="term" value="C:plasma membrane"/>
    <property type="evidence" value="ECO:0007669"/>
    <property type="project" value="UniProtKB-SubCell"/>
</dbReference>
<evidence type="ECO:0000256" key="6">
    <source>
        <dbReference type="ARBA" id="ARBA00022679"/>
    </source>
</evidence>
<dbReference type="OrthoDB" id="9782418at2"/>
<dbReference type="GO" id="GO:0006744">
    <property type="term" value="P:ubiquinone biosynthetic process"/>
    <property type="evidence" value="ECO:0007669"/>
    <property type="project" value="UniProtKB-UniRule"/>
</dbReference>
<evidence type="ECO:0000256" key="4">
    <source>
        <dbReference type="ARBA" id="ARBA00022475"/>
    </source>
</evidence>
<evidence type="ECO:0000256" key="1">
    <source>
        <dbReference type="ARBA" id="ARBA00001946"/>
    </source>
</evidence>
<reference evidence="14 15" key="1">
    <citation type="submission" date="2019-02" db="EMBL/GenBank/DDBJ databases">
        <authorList>
            <person name="Manzano-Marin A."/>
            <person name="Manzano-Marin A."/>
        </authorList>
    </citation>
    <scope>NUCLEOTIDE SEQUENCE [LARGE SCALE GENOMIC DNA]</scope>
    <source>
        <strain evidence="14 15">ErCipseudotaxifoliae</strain>
    </source>
</reference>
<evidence type="ECO:0000256" key="8">
    <source>
        <dbReference type="ARBA" id="ARBA00022692"/>
    </source>
</evidence>
<keyword evidence="5 12" id="KW-0997">Cell inner membrane</keyword>
<feature type="transmembrane region" description="Helical" evidence="12">
    <location>
        <begin position="49"/>
        <end position="70"/>
    </location>
</feature>
<keyword evidence="8 12" id="KW-0812">Transmembrane</keyword>
<comment type="function">
    <text evidence="12">Catalyzes the prenylation of para-hydroxybenzoate (PHB) with an all-trans polyprenyl group. Mediates the second step in the final reaction sequence of ubiquinone-8 (UQ-8) biosynthesis, which is the condensation of the polyisoprenoid side chain with PHB, generating the first membrane-bound Q intermediate 3-octaprenyl-4-hydroxybenzoate.</text>
</comment>
<comment type="pathway">
    <text evidence="12">Cofactor biosynthesis; ubiquinone biosynthesis.</text>
</comment>
<feature type="transmembrane region" description="Helical" evidence="12">
    <location>
        <begin position="138"/>
        <end position="158"/>
    </location>
</feature>
<evidence type="ECO:0000256" key="2">
    <source>
        <dbReference type="ARBA" id="ARBA00004141"/>
    </source>
</evidence>
<evidence type="ECO:0000256" key="9">
    <source>
        <dbReference type="ARBA" id="ARBA00022842"/>
    </source>
</evidence>
<dbReference type="FunFam" id="1.10.357.140:FF:000002">
    <property type="entry name" value="4-hydroxybenzoate octaprenyltransferase"/>
    <property type="match status" value="1"/>
</dbReference>
<evidence type="ECO:0000256" key="5">
    <source>
        <dbReference type="ARBA" id="ARBA00022519"/>
    </source>
</evidence>
<dbReference type="Gene3D" id="1.20.120.1780">
    <property type="entry name" value="UbiA prenyltransferase"/>
    <property type="match status" value="1"/>
</dbReference>
<evidence type="ECO:0000256" key="12">
    <source>
        <dbReference type="HAMAP-Rule" id="MF_01635"/>
    </source>
</evidence>
<keyword evidence="6 12" id="KW-0808">Transferase</keyword>
<dbReference type="InterPro" id="IPR000537">
    <property type="entry name" value="UbiA_prenyltransferase"/>
</dbReference>
<comment type="catalytic activity">
    <reaction evidence="12">
        <text>all-trans-octaprenyl diphosphate + 4-hydroxybenzoate = 4-hydroxy-3-(all-trans-octaprenyl)benzoate + diphosphate</text>
        <dbReference type="Rhea" id="RHEA:27782"/>
        <dbReference type="ChEBI" id="CHEBI:1617"/>
        <dbReference type="ChEBI" id="CHEBI:17879"/>
        <dbReference type="ChEBI" id="CHEBI:33019"/>
        <dbReference type="ChEBI" id="CHEBI:57711"/>
        <dbReference type="EC" id="2.5.1.39"/>
    </reaction>
</comment>
<protein>
    <recommendedName>
        <fullName evidence="12 13">4-hydroxybenzoate octaprenyltransferase</fullName>
        <ecNumber evidence="12 13">2.5.1.39</ecNumber>
    </recommendedName>
    <alternativeName>
        <fullName evidence="12">4-HB polyprenyltransferase</fullName>
    </alternativeName>
</protein>
<evidence type="ECO:0000313" key="15">
    <source>
        <dbReference type="Proteomes" id="UP000294462"/>
    </source>
</evidence>
<organism evidence="14 15">
    <name type="scientific">Candidatus Erwinia haradaeae</name>
    <dbReference type="NCBI Taxonomy" id="1922217"/>
    <lineage>
        <taxon>Bacteria</taxon>
        <taxon>Pseudomonadati</taxon>
        <taxon>Pseudomonadota</taxon>
        <taxon>Gammaproteobacteria</taxon>
        <taxon>Enterobacterales</taxon>
        <taxon>Erwiniaceae</taxon>
        <taxon>Erwinia</taxon>
    </lineage>
</organism>
<dbReference type="PANTHER" id="PTHR11048:SF28">
    <property type="entry name" value="4-HYDROXYBENZOATE POLYPRENYLTRANSFERASE, MITOCHONDRIAL"/>
    <property type="match status" value="1"/>
</dbReference>
<gene>
    <name evidence="12 14" type="primary">ubiA</name>
    <name evidence="14" type="ORF">ERCIPSTX3056_167</name>
</gene>
<dbReference type="KEGG" id="ehd:ERCIPSTX3056_167"/>
<evidence type="ECO:0000256" key="3">
    <source>
        <dbReference type="ARBA" id="ARBA00005985"/>
    </source>
</evidence>
<dbReference type="EC" id="2.5.1.39" evidence="12 13"/>